<dbReference type="Gene3D" id="3.30.70.141">
    <property type="entry name" value="Nucleoside diphosphate kinase-like domain"/>
    <property type="match status" value="1"/>
</dbReference>
<evidence type="ECO:0000256" key="8">
    <source>
        <dbReference type="ARBA" id="ARBA00022840"/>
    </source>
</evidence>
<comment type="similarity">
    <text evidence="1 11 12 13">Belongs to the NDK family.</text>
</comment>
<feature type="binding site" evidence="11 12">
    <location>
        <position position="87"/>
    </location>
    <ligand>
        <name>ATP</name>
        <dbReference type="ChEBI" id="CHEBI:30616"/>
    </ligand>
</feature>
<dbReference type="CDD" id="cd04413">
    <property type="entry name" value="NDPk_I"/>
    <property type="match status" value="1"/>
</dbReference>
<keyword evidence="8 11" id="KW-0067">ATP-binding</keyword>
<evidence type="ECO:0000256" key="4">
    <source>
        <dbReference type="ARBA" id="ARBA00022679"/>
    </source>
</evidence>
<dbReference type="GO" id="GO:0004550">
    <property type="term" value="F:nucleoside diphosphate kinase activity"/>
    <property type="evidence" value="ECO:0007669"/>
    <property type="project" value="UniProtKB-EC"/>
</dbReference>
<dbReference type="HAMAP" id="MF_00451">
    <property type="entry name" value="NDP_kinase"/>
    <property type="match status" value="1"/>
</dbReference>
<gene>
    <name evidence="11 16" type="primary">ndk</name>
    <name evidence="16" type="ORF">ABUE30_08040</name>
</gene>
<dbReference type="EC" id="2.7.4.6" evidence="11 14"/>
<evidence type="ECO:0000259" key="15">
    <source>
        <dbReference type="SMART" id="SM00562"/>
    </source>
</evidence>
<keyword evidence="17" id="KW-1185">Reference proteome</keyword>
<feature type="binding site" evidence="11 12">
    <location>
        <position position="114"/>
    </location>
    <ligand>
        <name>ATP</name>
        <dbReference type="ChEBI" id="CHEBI:30616"/>
    </ligand>
</feature>
<evidence type="ECO:0000256" key="1">
    <source>
        <dbReference type="ARBA" id="ARBA00008142"/>
    </source>
</evidence>
<keyword evidence="5 11" id="KW-0479">Metal-binding</keyword>
<keyword evidence="2 11" id="KW-0963">Cytoplasm</keyword>
<keyword evidence="3 11" id="KW-0597">Phosphoprotein</keyword>
<feature type="active site" description="Pros-phosphohistidine intermediate" evidence="11 12">
    <location>
        <position position="117"/>
    </location>
</feature>
<reference evidence="16 17" key="1">
    <citation type="journal article" date="2013" name="Int. J. Syst. Evol. Microbiol.">
        <title>Celerinatantimonas yamalensis sp. nov., a cold-adapted diazotrophic bacterium from a cold permafrost brine.</title>
        <authorList>
            <person name="Shcherbakova V."/>
            <person name="Chuvilskaya N."/>
            <person name="Rivkina E."/>
            <person name="Demidov N."/>
            <person name="Uchaeva V."/>
            <person name="Suetin S."/>
            <person name="Suzina N."/>
            <person name="Gilichinsky D."/>
        </authorList>
    </citation>
    <scope>NUCLEOTIDE SEQUENCE [LARGE SCALE GENOMIC DNA]</scope>
    <source>
        <strain evidence="16 17">C7</strain>
    </source>
</reference>
<evidence type="ECO:0000256" key="6">
    <source>
        <dbReference type="ARBA" id="ARBA00022741"/>
    </source>
</evidence>
<name>A0ABW9G5W3_9GAMM</name>
<organism evidence="16 17">
    <name type="scientific">Celerinatantimonas yamalensis</name>
    <dbReference type="NCBI Taxonomy" id="559956"/>
    <lineage>
        <taxon>Bacteria</taxon>
        <taxon>Pseudomonadati</taxon>
        <taxon>Pseudomonadota</taxon>
        <taxon>Gammaproteobacteria</taxon>
        <taxon>Celerinatantimonadaceae</taxon>
        <taxon>Celerinatantimonas</taxon>
    </lineage>
</organism>
<evidence type="ECO:0000256" key="5">
    <source>
        <dbReference type="ARBA" id="ARBA00022723"/>
    </source>
</evidence>
<keyword evidence="4 11" id="KW-0808">Transferase</keyword>
<evidence type="ECO:0000256" key="9">
    <source>
        <dbReference type="ARBA" id="ARBA00022842"/>
    </source>
</evidence>
<evidence type="ECO:0000256" key="10">
    <source>
        <dbReference type="ARBA" id="ARBA00023080"/>
    </source>
</evidence>
<keyword evidence="6 11" id="KW-0547">Nucleotide-binding</keyword>
<dbReference type="InterPro" id="IPR001564">
    <property type="entry name" value="Nucleoside_diP_kinase"/>
</dbReference>
<comment type="subcellular location">
    <subcellularLocation>
        <location evidence="11">Cytoplasm</location>
    </subcellularLocation>
</comment>
<evidence type="ECO:0000256" key="11">
    <source>
        <dbReference type="HAMAP-Rule" id="MF_00451"/>
    </source>
</evidence>
<comment type="function">
    <text evidence="11">Major role in the synthesis of nucleoside triphosphates other than ATP. The ATP gamma phosphate is transferred to the NDP beta phosphate via a ping-pong mechanism, using a phosphorylated active-site intermediate.</text>
</comment>
<comment type="catalytic activity">
    <reaction evidence="11">
        <text>a ribonucleoside 5'-diphosphate + ATP = a ribonucleoside 5'-triphosphate + ADP</text>
        <dbReference type="Rhea" id="RHEA:18113"/>
        <dbReference type="ChEBI" id="CHEBI:30616"/>
        <dbReference type="ChEBI" id="CHEBI:57930"/>
        <dbReference type="ChEBI" id="CHEBI:61557"/>
        <dbReference type="ChEBI" id="CHEBI:456216"/>
        <dbReference type="EC" id="2.7.4.6"/>
    </reaction>
</comment>
<dbReference type="PANTHER" id="PTHR46161:SF3">
    <property type="entry name" value="NUCLEOSIDE DIPHOSPHATE KINASE DDB_G0292928-RELATED"/>
    <property type="match status" value="1"/>
</dbReference>
<dbReference type="InterPro" id="IPR034907">
    <property type="entry name" value="NDK-like_dom"/>
</dbReference>
<dbReference type="Proteomes" id="UP001629953">
    <property type="component" value="Unassembled WGS sequence"/>
</dbReference>
<dbReference type="SUPFAM" id="SSF54919">
    <property type="entry name" value="Nucleoside diphosphate kinase, NDK"/>
    <property type="match status" value="1"/>
</dbReference>
<dbReference type="InterPro" id="IPR023005">
    <property type="entry name" value="Nucleoside_diP_kinase_AS"/>
</dbReference>
<comment type="subunit">
    <text evidence="11">Homotetramer.</text>
</comment>
<dbReference type="InterPro" id="IPR036850">
    <property type="entry name" value="NDK-like_dom_sf"/>
</dbReference>
<evidence type="ECO:0000313" key="17">
    <source>
        <dbReference type="Proteomes" id="UP001629953"/>
    </source>
</evidence>
<feature type="domain" description="Nucleoside diphosphate kinase-like" evidence="15">
    <location>
        <begin position="3"/>
        <end position="140"/>
    </location>
</feature>
<dbReference type="EMBL" id="JBEQCT010000003">
    <property type="protein sequence ID" value="MFM2485012.1"/>
    <property type="molecule type" value="Genomic_DNA"/>
</dbReference>
<dbReference type="NCBIfam" id="NF001908">
    <property type="entry name" value="PRK00668.1"/>
    <property type="match status" value="1"/>
</dbReference>
<evidence type="ECO:0000256" key="3">
    <source>
        <dbReference type="ARBA" id="ARBA00022553"/>
    </source>
</evidence>
<accession>A0ABW9G5W3</accession>
<dbReference type="Pfam" id="PF00334">
    <property type="entry name" value="NDK"/>
    <property type="match status" value="1"/>
</dbReference>
<evidence type="ECO:0000256" key="2">
    <source>
        <dbReference type="ARBA" id="ARBA00022490"/>
    </source>
</evidence>
<dbReference type="PANTHER" id="PTHR46161">
    <property type="entry name" value="NUCLEOSIDE DIPHOSPHATE KINASE"/>
    <property type="match status" value="1"/>
</dbReference>
<evidence type="ECO:0000256" key="14">
    <source>
        <dbReference type="RuleBase" id="RU004013"/>
    </source>
</evidence>
<sequence length="140" mass="15285">MALERTFSMLKPDAVKAAHIGDIYQQIEATGLKIVAVKMLQLSREQAEGFYAEHHGKSFYEPLIAFMTEGPIMVQVLEGEHAIETYRNLMGATDPSQAAPNTLRANYGSGMPANATHGSDSPESASREIAFFFSDDEICG</sequence>
<keyword evidence="9 11" id="KW-0460">Magnesium</keyword>
<evidence type="ECO:0000256" key="12">
    <source>
        <dbReference type="PROSITE-ProRule" id="PRU00706"/>
    </source>
</evidence>
<comment type="cofactor">
    <cofactor evidence="11">
        <name>Mg(2+)</name>
        <dbReference type="ChEBI" id="CHEBI:18420"/>
    </cofactor>
</comment>
<proteinExistence type="inferred from homology"/>
<dbReference type="PRINTS" id="PR01243">
    <property type="entry name" value="NUCDPKINASE"/>
</dbReference>
<feature type="binding site" evidence="11 12">
    <location>
        <position position="104"/>
    </location>
    <ligand>
        <name>ATP</name>
        <dbReference type="ChEBI" id="CHEBI:30616"/>
    </ligand>
</feature>
<evidence type="ECO:0000313" key="16">
    <source>
        <dbReference type="EMBL" id="MFM2485012.1"/>
    </source>
</evidence>
<keyword evidence="7 11" id="KW-0418">Kinase</keyword>
<comment type="catalytic activity">
    <reaction evidence="11 14">
        <text>a 2'-deoxyribonucleoside 5'-diphosphate + ATP = a 2'-deoxyribonucleoside 5'-triphosphate + ADP</text>
        <dbReference type="Rhea" id="RHEA:44640"/>
        <dbReference type="ChEBI" id="CHEBI:30616"/>
        <dbReference type="ChEBI" id="CHEBI:61560"/>
        <dbReference type="ChEBI" id="CHEBI:73316"/>
        <dbReference type="ChEBI" id="CHEBI:456216"/>
        <dbReference type="EC" id="2.7.4.6"/>
    </reaction>
</comment>
<feature type="binding site" evidence="11 12">
    <location>
        <position position="11"/>
    </location>
    <ligand>
        <name>ATP</name>
        <dbReference type="ChEBI" id="CHEBI:30616"/>
    </ligand>
</feature>
<dbReference type="RefSeq" id="WP_408623225.1">
    <property type="nucleotide sequence ID" value="NZ_JBEQCT010000003.1"/>
</dbReference>
<dbReference type="PROSITE" id="PS00469">
    <property type="entry name" value="NDPK"/>
    <property type="match status" value="1"/>
</dbReference>
<dbReference type="PROSITE" id="PS51374">
    <property type="entry name" value="NDPK_LIKE"/>
    <property type="match status" value="1"/>
</dbReference>
<feature type="binding site" evidence="11 12">
    <location>
        <position position="59"/>
    </location>
    <ligand>
        <name>ATP</name>
        <dbReference type="ChEBI" id="CHEBI:30616"/>
    </ligand>
</feature>
<evidence type="ECO:0000256" key="7">
    <source>
        <dbReference type="ARBA" id="ARBA00022777"/>
    </source>
</evidence>
<evidence type="ECO:0000256" key="13">
    <source>
        <dbReference type="RuleBase" id="RU004011"/>
    </source>
</evidence>
<dbReference type="SMART" id="SM00562">
    <property type="entry name" value="NDK"/>
    <property type="match status" value="1"/>
</dbReference>
<comment type="caution">
    <text evidence="16">The sequence shown here is derived from an EMBL/GenBank/DDBJ whole genome shotgun (WGS) entry which is preliminary data.</text>
</comment>
<protein>
    <recommendedName>
        <fullName evidence="11 14">Nucleoside diphosphate kinase</fullName>
        <shortName evidence="11">NDK</shortName>
        <shortName evidence="11">NDP kinase</shortName>
        <ecNumber evidence="11 14">2.7.4.6</ecNumber>
    </recommendedName>
    <alternativeName>
        <fullName evidence="11">Nucleoside-2-P kinase</fullName>
    </alternativeName>
</protein>
<keyword evidence="10 11" id="KW-0546">Nucleotide metabolism</keyword>
<feature type="binding site" evidence="11 12">
    <location>
        <position position="93"/>
    </location>
    <ligand>
        <name>ATP</name>
        <dbReference type="ChEBI" id="CHEBI:30616"/>
    </ligand>
</feature>